<evidence type="ECO:0000313" key="2">
    <source>
        <dbReference type="Proteomes" id="UP000004810"/>
    </source>
</evidence>
<organism evidence="1 2">
    <name type="scientific">Wuchereria bancrofti</name>
    <dbReference type="NCBI Taxonomy" id="6293"/>
    <lineage>
        <taxon>Eukaryota</taxon>
        <taxon>Metazoa</taxon>
        <taxon>Ecdysozoa</taxon>
        <taxon>Nematoda</taxon>
        <taxon>Chromadorea</taxon>
        <taxon>Rhabditida</taxon>
        <taxon>Spirurina</taxon>
        <taxon>Spiruromorpha</taxon>
        <taxon>Filarioidea</taxon>
        <taxon>Onchocercidae</taxon>
        <taxon>Wuchereria</taxon>
    </lineage>
</organism>
<proteinExistence type="predicted"/>
<accession>J9DS84</accession>
<protein>
    <recommendedName>
        <fullName evidence="3">WD_REPEATS_REGION domain-containing protein</fullName>
    </recommendedName>
</protein>
<dbReference type="Proteomes" id="UP000004810">
    <property type="component" value="Unassembled WGS sequence"/>
</dbReference>
<evidence type="ECO:0008006" key="3">
    <source>
        <dbReference type="Google" id="ProtNLM"/>
    </source>
</evidence>
<dbReference type="EMBL" id="ADBV01016034">
    <property type="protein sequence ID" value="EJW72503.1"/>
    <property type="molecule type" value="Genomic_DNA"/>
</dbReference>
<dbReference type="AlphaFoldDB" id="J9DS84"/>
<gene>
    <name evidence="1" type="ORF">WUBG_16589</name>
</gene>
<reference evidence="2" key="1">
    <citation type="submission" date="2012-08" db="EMBL/GenBank/DDBJ databases">
        <title>The Genome Sequence of Wuchereria bancrofti.</title>
        <authorList>
            <person name="Nutman T.B."/>
            <person name="Fink D.L."/>
            <person name="Russ C."/>
            <person name="Young S."/>
            <person name="Zeng Q."/>
            <person name="Koehrsen M."/>
            <person name="Alvarado L."/>
            <person name="Berlin A."/>
            <person name="Chapman S.B."/>
            <person name="Chen Z."/>
            <person name="Freedman E."/>
            <person name="Gellesch M."/>
            <person name="Goldberg J."/>
            <person name="Griggs A."/>
            <person name="Gujja S."/>
            <person name="Heilman E.R."/>
            <person name="Heiman D."/>
            <person name="Hepburn T."/>
            <person name="Howarth C."/>
            <person name="Jen D."/>
            <person name="Larson L."/>
            <person name="Lewis B."/>
            <person name="Mehta T."/>
            <person name="Park D."/>
            <person name="Pearson M."/>
            <person name="Roberts A."/>
            <person name="Saif S."/>
            <person name="Shea T."/>
            <person name="Shenoy N."/>
            <person name="Sisk P."/>
            <person name="Stolte C."/>
            <person name="Sykes S."/>
            <person name="Walk T."/>
            <person name="White J."/>
            <person name="Yandava C."/>
            <person name="Haas B."/>
            <person name="Henn M.R."/>
            <person name="Nusbaum C."/>
            <person name="Birren B."/>
        </authorList>
    </citation>
    <scope>NUCLEOTIDE SEQUENCE [LARGE SCALE GENOMIC DNA]</scope>
    <source>
        <strain evidence="2">NA</strain>
    </source>
</reference>
<name>J9DS84_WUCBA</name>
<evidence type="ECO:0000313" key="1">
    <source>
        <dbReference type="EMBL" id="EJW72503.1"/>
    </source>
</evidence>
<sequence length="93" mass="10909">MLADFSFCFLMSFQNFFSRYLPNQRAVIETVNTKTFCCLYLPGNRIVTASQDDKLRFYVQQNQLQPRYTLVRPTNHYSVPDIGWSILDLTVNS</sequence>
<comment type="caution">
    <text evidence="1">The sequence shown here is derived from an EMBL/GenBank/DDBJ whole genome shotgun (WGS) entry which is preliminary data.</text>
</comment>
<feature type="non-terminal residue" evidence="1">
    <location>
        <position position="93"/>
    </location>
</feature>